<evidence type="ECO:0000313" key="13">
    <source>
        <dbReference type="Proteomes" id="UP000825935"/>
    </source>
</evidence>
<dbReference type="Gene3D" id="3.40.630.30">
    <property type="match status" value="1"/>
</dbReference>
<sequence length="155" mass="17660">MDAASEQCEDGLQVRPISVLDFEKGYMDLLKQLTAVGEVSGEEFSRRFQEVMSAENSPYFVAVIEFEGRIVATGTLLIEKKFVHQCGSVGHIEDVVVDADMRGRHLGQKIVNFLTSHARRASCYKVILDCNEKNVKFYENCGFYRKEIQMAKYFD</sequence>
<dbReference type="PANTHER" id="PTHR13355:SF11">
    <property type="entry name" value="GLUCOSAMINE 6-PHOSPHATE N-ACETYLTRANSFERASE"/>
    <property type="match status" value="1"/>
</dbReference>
<keyword evidence="7" id="KW-0472">Membrane</keyword>
<dbReference type="CDD" id="cd04301">
    <property type="entry name" value="NAT_SF"/>
    <property type="match status" value="1"/>
</dbReference>
<dbReference type="Pfam" id="PF00583">
    <property type="entry name" value="Acetyltransf_1"/>
    <property type="match status" value="1"/>
</dbReference>
<dbReference type="PROSITE" id="PS51186">
    <property type="entry name" value="GNAT"/>
    <property type="match status" value="1"/>
</dbReference>
<dbReference type="InterPro" id="IPR000182">
    <property type="entry name" value="GNAT_dom"/>
</dbReference>
<keyword evidence="5 10" id="KW-0808">Transferase</keyword>
<proteinExistence type="inferred from homology"/>
<dbReference type="InterPro" id="IPR016181">
    <property type="entry name" value="Acyl_CoA_acyltransferase"/>
</dbReference>
<comment type="caution">
    <text evidence="12">The sequence shown here is derived from an EMBL/GenBank/DDBJ whole genome shotgun (WGS) entry which is preliminary data.</text>
</comment>
<protein>
    <recommendedName>
        <fullName evidence="10">Glucosamine 6-phosphate N-acetyltransferase</fullName>
        <ecNumber evidence="10">2.3.1.4</ecNumber>
    </recommendedName>
</protein>
<name>A0A8T2T4P4_CERRI</name>
<gene>
    <name evidence="12" type="ORF">KP509_15G055000</name>
</gene>
<evidence type="ECO:0000256" key="3">
    <source>
        <dbReference type="ARBA" id="ARBA00006048"/>
    </source>
</evidence>
<evidence type="ECO:0000256" key="7">
    <source>
        <dbReference type="ARBA" id="ARBA00023136"/>
    </source>
</evidence>
<evidence type="ECO:0000256" key="1">
    <source>
        <dbReference type="ARBA" id="ARBA00004406"/>
    </source>
</evidence>
<dbReference type="GO" id="GO:0004343">
    <property type="term" value="F:glucosamine 6-phosphate N-acetyltransferase activity"/>
    <property type="evidence" value="ECO:0007669"/>
    <property type="project" value="UniProtKB-UniRule"/>
</dbReference>
<dbReference type="OMA" id="NQRYDWI"/>
<evidence type="ECO:0000259" key="11">
    <source>
        <dbReference type="PROSITE" id="PS51186"/>
    </source>
</evidence>
<dbReference type="SUPFAM" id="SSF55729">
    <property type="entry name" value="Acyl-CoA N-acyltransferases (Nat)"/>
    <property type="match status" value="1"/>
</dbReference>
<evidence type="ECO:0000256" key="5">
    <source>
        <dbReference type="ARBA" id="ARBA00022679"/>
    </source>
</evidence>
<dbReference type="GO" id="GO:0006048">
    <property type="term" value="P:UDP-N-acetylglucosamine biosynthetic process"/>
    <property type="evidence" value="ECO:0007669"/>
    <property type="project" value="UniProtKB-UniRule"/>
</dbReference>
<feature type="domain" description="N-acetyltransferase" evidence="11">
    <location>
        <begin position="12"/>
        <end position="155"/>
    </location>
</feature>
<evidence type="ECO:0000256" key="6">
    <source>
        <dbReference type="ARBA" id="ARBA00022824"/>
    </source>
</evidence>
<comment type="subcellular location">
    <subcellularLocation>
        <location evidence="1">Endoplasmic reticulum membrane</location>
        <topology evidence="1">Peripheral membrane protein</topology>
    </subcellularLocation>
</comment>
<keyword evidence="13" id="KW-1185">Reference proteome</keyword>
<comment type="subunit">
    <text evidence="4 10">Homodimer.</text>
</comment>
<dbReference type="GO" id="GO:0005789">
    <property type="term" value="C:endoplasmic reticulum membrane"/>
    <property type="evidence" value="ECO:0007669"/>
    <property type="project" value="UniProtKB-SubCell"/>
</dbReference>
<dbReference type="GO" id="GO:0006044">
    <property type="term" value="P:N-acetylglucosamine metabolic process"/>
    <property type="evidence" value="ECO:0007669"/>
    <property type="project" value="UniProtKB-ARBA"/>
</dbReference>
<evidence type="ECO:0000256" key="2">
    <source>
        <dbReference type="ARBA" id="ARBA00004832"/>
    </source>
</evidence>
<evidence type="ECO:0000256" key="10">
    <source>
        <dbReference type="RuleBase" id="RU365086"/>
    </source>
</evidence>
<comment type="similarity">
    <text evidence="3 10">Belongs to the acetyltransferase family. GNA1 subfamily.</text>
</comment>
<dbReference type="AlphaFoldDB" id="A0A8T2T4P4"/>
<dbReference type="EC" id="2.3.1.4" evidence="10"/>
<comment type="catalytic activity">
    <reaction evidence="9 10">
        <text>D-glucosamine 6-phosphate + acetyl-CoA = N-acetyl-D-glucosamine 6-phosphate + CoA + H(+)</text>
        <dbReference type="Rhea" id="RHEA:10292"/>
        <dbReference type="ChEBI" id="CHEBI:15378"/>
        <dbReference type="ChEBI" id="CHEBI:57287"/>
        <dbReference type="ChEBI" id="CHEBI:57288"/>
        <dbReference type="ChEBI" id="CHEBI:57513"/>
        <dbReference type="ChEBI" id="CHEBI:58725"/>
        <dbReference type="EC" id="2.3.1.4"/>
    </reaction>
</comment>
<dbReference type="EMBL" id="CM035420">
    <property type="protein sequence ID" value="KAH7405054.1"/>
    <property type="molecule type" value="Genomic_DNA"/>
</dbReference>
<dbReference type="InterPro" id="IPR039143">
    <property type="entry name" value="GNPNAT1-like"/>
</dbReference>
<accession>A0A8T2T4P4</accession>
<dbReference type="Proteomes" id="UP000825935">
    <property type="component" value="Chromosome 15"/>
</dbReference>
<evidence type="ECO:0000256" key="4">
    <source>
        <dbReference type="ARBA" id="ARBA00011738"/>
    </source>
</evidence>
<evidence type="ECO:0000256" key="9">
    <source>
        <dbReference type="ARBA" id="ARBA00048964"/>
    </source>
</evidence>
<keyword evidence="6" id="KW-0256">Endoplasmic reticulum</keyword>
<reference evidence="12" key="1">
    <citation type="submission" date="2021-08" db="EMBL/GenBank/DDBJ databases">
        <title>WGS assembly of Ceratopteris richardii.</title>
        <authorList>
            <person name="Marchant D.B."/>
            <person name="Chen G."/>
            <person name="Jenkins J."/>
            <person name="Shu S."/>
            <person name="Leebens-Mack J."/>
            <person name="Grimwood J."/>
            <person name="Schmutz J."/>
            <person name="Soltis P."/>
            <person name="Soltis D."/>
            <person name="Chen Z.-H."/>
        </authorList>
    </citation>
    <scope>NUCLEOTIDE SEQUENCE</scope>
    <source>
        <strain evidence="12">Whitten #5841</strain>
        <tissue evidence="12">Leaf</tissue>
    </source>
</reference>
<comment type="pathway">
    <text evidence="2 10">Nucleotide-sugar biosynthesis; UDP-N-acetyl-alpha-D-glucosamine biosynthesis; N-acetyl-alpha-D-glucosamine 1-phosphate from alpha-D-glucosamine 6-phosphate (route I): step 1/2.</text>
</comment>
<evidence type="ECO:0000256" key="8">
    <source>
        <dbReference type="ARBA" id="ARBA00023315"/>
    </source>
</evidence>
<dbReference type="OrthoDB" id="10039976at2759"/>
<keyword evidence="8 10" id="KW-0012">Acyltransferase</keyword>
<dbReference type="FunFam" id="3.40.630.30:FF:000048">
    <property type="entry name" value="Glucosamine 6-phosphate N-acetyltransferase"/>
    <property type="match status" value="1"/>
</dbReference>
<evidence type="ECO:0000313" key="12">
    <source>
        <dbReference type="EMBL" id="KAH7405054.1"/>
    </source>
</evidence>
<dbReference type="PANTHER" id="PTHR13355">
    <property type="entry name" value="GLUCOSAMINE 6-PHOSPHATE N-ACETYLTRANSFERASE"/>
    <property type="match status" value="1"/>
</dbReference>
<organism evidence="12 13">
    <name type="scientific">Ceratopteris richardii</name>
    <name type="common">Triangle waterfern</name>
    <dbReference type="NCBI Taxonomy" id="49495"/>
    <lineage>
        <taxon>Eukaryota</taxon>
        <taxon>Viridiplantae</taxon>
        <taxon>Streptophyta</taxon>
        <taxon>Embryophyta</taxon>
        <taxon>Tracheophyta</taxon>
        <taxon>Polypodiopsida</taxon>
        <taxon>Polypodiidae</taxon>
        <taxon>Polypodiales</taxon>
        <taxon>Pteridineae</taxon>
        <taxon>Pteridaceae</taxon>
        <taxon>Parkerioideae</taxon>
        <taxon>Ceratopteris</taxon>
    </lineage>
</organism>